<keyword evidence="2 7" id="KW-0813">Transport</keyword>
<reference evidence="8" key="1">
    <citation type="submission" date="2020-04" db="EMBL/GenBank/DDBJ databases">
        <authorList>
            <person name="Alioto T."/>
            <person name="Alioto T."/>
            <person name="Gomez Garrido J."/>
        </authorList>
    </citation>
    <scope>NUCLEOTIDE SEQUENCE</scope>
    <source>
        <strain evidence="8">A484AB</strain>
    </source>
</reference>
<keyword evidence="5" id="KW-1133">Transmembrane helix</keyword>
<dbReference type="AlphaFoldDB" id="A0A6S7G6I8"/>
<dbReference type="InterPro" id="IPR045263">
    <property type="entry name" value="GLUT"/>
</dbReference>
<dbReference type="NCBIfam" id="TIGR00879">
    <property type="entry name" value="SP"/>
    <property type="match status" value="1"/>
</dbReference>
<accession>A0A6S7G6I8</accession>
<gene>
    <name evidence="8" type="ORF">PACLA_8A017553</name>
</gene>
<evidence type="ECO:0000256" key="2">
    <source>
        <dbReference type="ARBA" id="ARBA00022448"/>
    </source>
</evidence>
<dbReference type="PROSITE" id="PS00216">
    <property type="entry name" value="SUGAR_TRANSPORT_1"/>
    <property type="match status" value="2"/>
</dbReference>
<dbReference type="PRINTS" id="PR00171">
    <property type="entry name" value="SUGRTRNSPORT"/>
</dbReference>
<dbReference type="GO" id="GO:0055056">
    <property type="term" value="F:D-glucose transmembrane transporter activity"/>
    <property type="evidence" value="ECO:0007669"/>
    <property type="project" value="TreeGrafter"/>
</dbReference>
<evidence type="ECO:0000313" key="8">
    <source>
        <dbReference type="EMBL" id="CAB3981241.1"/>
    </source>
</evidence>
<dbReference type="GO" id="GO:1990539">
    <property type="term" value="P:fructose import across plasma membrane"/>
    <property type="evidence" value="ECO:0007669"/>
    <property type="project" value="UniProtKB-ARBA"/>
</dbReference>
<keyword evidence="8" id="KW-0762">Sugar transport</keyword>
<protein>
    <submittedName>
        <fullName evidence="8">Solute carrier family 2, facilitated glucose transporter member 1</fullName>
    </submittedName>
</protein>
<dbReference type="GO" id="GO:0005886">
    <property type="term" value="C:plasma membrane"/>
    <property type="evidence" value="ECO:0007669"/>
    <property type="project" value="UniProtKB-SubCell"/>
</dbReference>
<dbReference type="EMBL" id="CACRXK020000366">
    <property type="protein sequence ID" value="CAB3981241.1"/>
    <property type="molecule type" value="Genomic_DNA"/>
</dbReference>
<dbReference type="GO" id="GO:0070837">
    <property type="term" value="P:dehydroascorbic acid transport"/>
    <property type="evidence" value="ECO:0007669"/>
    <property type="project" value="TreeGrafter"/>
</dbReference>
<dbReference type="Gene3D" id="1.20.1250.20">
    <property type="entry name" value="MFS general substrate transporter like domains"/>
    <property type="match status" value="1"/>
</dbReference>
<keyword evidence="6" id="KW-0472">Membrane</keyword>
<dbReference type="GO" id="GO:0005353">
    <property type="term" value="F:fructose transmembrane transporter activity"/>
    <property type="evidence" value="ECO:0007669"/>
    <property type="project" value="UniProtKB-ARBA"/>
</dbReference>
<dbReference type="InterPro" id="IPR005829">
    <property type="entry name" value="Sugar_transporter_CS"/>
</dbReference>
<comment type="caution">
    <text evidence="8">The sequence shown here is derived from an EMBL/GenBank/DDBJ whole genome shotgun (WGS) entry which is preliminary data.</text>
</comment>
<name>A0A6S7G6I8_PARCT</name>
<dbReference type="InterPro" id="IPR003663">
    <property type="entry name" value="Sugar/inositol_transpt"/>
</dbReference>
<dbReference type="Pfam" id="PF00083">
    <property type="entry name" value="Sugar_tr"/>
    <property type="match status" value="1"/>
</dbReference>
<keyword evidence="9" id="KW-1185">Reference proteome</keyword>
<dbReference type="SUPFAM" id="SSF103473">
    <property type="entry name" value="MFS general substrate transporter"/>
    <property type="match status" value="1"/>
</dbReference>
<dbReference type="FunFam" id="1.20.1250.20:FF:001511">
    <property type="entry name" value="Solute carrier family 2, facilitated glucose transporter member 5"/>
    <property type="match status" value="1"/>
</dbReference>
<dbReference type="Proteomes" id="UP001152795">
    <property type="component" value="Unassembled WGS sequence"/>
</dbReference>
<dbReference type="PROSITE" id="PS00217">
    <property type="entry name" value="SUGAR_TRANSPORT_2"/>
    <property type="match status" value="1"/>
</dbReference>
<comment type="similarity">
    <text evidence="7">Belongs to the major facilitator superfamily. Sugar transporter (TC 2.A.1.1) family.</text>
</comment>
<organism evidence="8 9">
    <name type="scientific">Paramuricea clavata</name>
    <name type="common">Red gorgonian</name>
    <name type="synonym">Violescent sea-whip</name>
    <dbReference type="NCBI Taxonomy" id="317549"/>
    <lineage>
        <taxon>Eukaryota</taxon>
        <taxon>Metazoa</taxon>
        <taxon>Cnidaria</taxon>
        <taxon>Anthozoa</taxon>
        <taxon>Octocorallia</taxon>
        <taxon>Malacalcyonacea</taxon>
        <taxon>Plexauridae</taxon>
        <taxon>Paramuricea</taxon>
    </lineage>
</organism>
<evidence type="ECO:0000256" key="7">
    <source>
        <dbReference type="RuleBase" id="RU003346"/>
    </source>
</evidence>
<proteinExistence type="inferred from homology"/>
<keyword evidence="3" id="KW-1003">Cell membrane</keyword>
<sequence length="515" mass="56971">MLKRSYQDGLEHSRLTLDEEGKKGGGLTWMLIFTCFLCVFGSSIVHGYSSGVLNAPEFTIQAFYNDTYIYRFKEPIQKSLLNFLWAFTVSFYLAGGMVGIFSAGYFADKFGRRGALQFSHIFAVLAAIFFGIARPTGYFELLILGRIIIGFSTGMGSGIVPMYLTESSPKHIRGSLGVLHQLGLTIGILISQILGLEELLGGDDLWPVLLICSAVPGFIVSFFLPLIPESPRYLLIKRKDEERAKKALKSFRGEDHDVKDDIQEMREEQRQLEDEPPWTMKQLLKAKKLRFPLLLLCGLQAGQQLSGINVVFYYSTGIFTQAGIPDGYVRYATLGTGAINVAMTIVAVFLMEKAGRRPLLLYGMIGMGISAAIITIGLNVQDVAPGIAYLSFVCTLTFVVSFAIGLGPIPLFLGGELFKQGPRPPAMSFSGMLNWLANFVVGLTFPFILVGLKGYTFIPFMVVVVIGAVITFKYVKETKNKTYEEIAQMYYGRDDNDSDANVTLESIKLKEDNQA</sequence>
<evidence type="ECO:0000256" key="4">
    <source>
        <dbReference type="ARBA" id="ARBA00022692"/>
    </source>
</evidence>
<dbReference type="InterPro" id="IPR020846">
    <property type="entry name" value="MFS_dom"/>
</dbReference>
<dbReference type="OrthoDB" id="4540492at2759"/>
<evidence type="ECO:0000313" key="9">
    <source>
        <dbReference type="Proteomes" id="UP001152795"/>
    </source>
</evidence>
<dbReference type="InterPro" id="IPR036259">
    <property type="entry name" value="MFS_trans_sf"/>
</dbReference>
<dbReference type="GO" id="GO:0046323">
    <property type="term" value="P:D-glucose import"/>
    <property type="evidence" value="ECO:0007669"/>
    <property type="project" value="TreeGrafter"/>
</dbReference>
<evidence type="ECO:0000256" key="6">
    <source>
        <dbReference type="ARBA" id="ARBA00023136"/>
    </source>
</evidence>
<dbReference type="PROSITE" id="PS50850">
    <property type="entry name" value="MFS"/>
    <property type="match status" value="1"/>
</dbReference>
<comment type="subcellular location">
    <subcellularLocation>
        <location evidence="1">Cell membrane</location>
        <topology evidence="1">Multi-pass membrane protein</topology>
    </subcellularLocation>
</comment>
<dbReference type="PANTHER" id="PTHR23503">
    <property type="entry name" value="SOLUTE CARRIER FAMILY 2"/>
    <property type="match status" value="1"/>
</dbReference>
<evidence type="ECO:0000256" key="1">
    <source>
        <dbReference type="ARBA" id="ARBA00004651"/>
    </source>
</evidence>
<dbReference type="PANTHER" id="PTHR23503:SF132">
    <property type="entry name" value="SOLUTE CARRIER FAMILY 2, FACILITATED GLUCOSE TRANSPORTER MEMBER 5-LIKE"/>
    <property type="match status" value="1"/>
</dbReference>
<keyword evidence="4" id="KW-0812">Transmembrane</keyword>
<dbReference type="InterPro" id="IPR005828">
    <property type="entry name" value="MFS_sugar_transport-like"/>
</dbReference>
<evidence type="ECO:0000256" key="3">
    <source>
        <dbReference type="ARBA" id="ARBA00022475"/>
    </source>
</evidence>
<evidence type="ECO:0000256" key="5">
    <source>
        <dbReference type="ARBA" id="ARBA00022989"/>
    </source>
</evidence>